<sequence length="55" mass="6640">MADYAEINNFTPELSSGGDKYFHLRNYSEYSEYTSGFFFEFDDFYQIMTFFLKSQ</sequence>
<dbReference type="EMBL" id="UGEB01000001">
    <property type="protein sequence ID" value="STK58485.1"/>
    <property type="molecule type" value="Genomic_DNA"/>
</dbReference>
<accession>A0A2X1MLA8</accession>
<proteinExistence type="predicted"/>
<organism evidence="1 2">
    <name type="scientific">Escherichia coli</name>
    <dbReference type="NCBI Taxonomy" id="562"/>
    <lineage>
        <taxon>Bacteria</taxon>
        <taxon>Pseudomonadati</taxon>
        <taxon>Pseudomonadota</taxon>
        <taxon>Gammaproteobacteria</taxon>
        <taxon>Enterobacterales</taxon>
        <taxon>Enterobacteriaceae</taxon>
        <taxon>Escherichia</taxon>
    </lineage>
</organism>
<dbReference type="AlphaFoldDB" id="A0A2X1MLA8"/>
<protein>
    <submittedName>
        <fullName evidence="1">Uncharacterized protein</fullName>
    </submittedName>
</protein>
<name>A0A2X1MLA8_ECOLX</name>
<evidence type="ECO:0000313" key="1">
    <source>
        <dbReference type="EMBL" id="STK58485.1"/>
    </source>
</evidence>
<dbReference type="Proteomes" id="UP000255543">
    <property type="component" value="Unassembled WGS sequence"/>
</dbReference>
<reference evidence="1 2" key="1">
    <citation type="submission" date="2018-06" db="EMBL/GenBank/DDBJ databases">
        <authorList>
            <consortium name="Pathogen Informatics"/>
            <person name="Doyle S."/>
        </authorList>
    </citation>
    <scope>NUCLEOTIDE SEQUENCE [LARGE SCALE GENOMIC DNA]</scope>
    <source>
        <strain evidence="1 2">NCTC8179</strain>
    </source>
</reference>
<gene>
    <name evidence="1" type="ORF">NCTC8179_01075</name>
</gene>
<evidence type="ECO:0000313" key="2">
    <source>
        <dbReference type="Proteomes" id="UP000255543"/>
    </source>
</evidence>